<gene>
    <name evidence="1" type="ORF">RRG08_001085</name>
</gene>
<proteinExistence type="predicted"/>
<dbReference type="EMBL" id="JAWDGP010001087">
    <property type="protein sequence ID" value="KAK3794938.1"/>
    <property type="molecule type" value="Genomic_DNA"/>
</dbReference>
<accession>A0AAE1E6S6</accession>
<comment type="caution">
    <text evidence="1">The sequence shown here is derived from an EMBL/GenBank/DDBJ whole genome shotgun (WGS) entry which is preliminary data.</text>
</comment>
<reference evidence="1" key="1">
    <citation type="journal article" date="2023" name="G3 (Bethesda)">
        <title>A reference genome for the long-term kleptoplast-retaining sea slug Elysia crispata morphotype clarki.</title>
        <authorList>
            <person name="Eastman K.E."/>
            <person name="Pendleton A.L."/>
            <person name="Shaikh M.A."/>
            <person name="Suttiyut T."/>
            <person name="Ogas R."/>
            <person name="Tomko P."/>
            <person name="Gavelis G."/>
            <person name="Widhalm J.R."/>
            <person name="Wisecaver J.H."/>
        </authorList>
    </citation>
    <scope>NUCLEOTIDE SEQUENCE</scope>
    <source>
        <strain evidence="1">ECLA1</strain>
    </source>
</reference>
<dbReference type="AlphaFoldDB" id="A0AAE1E6S6"/>
<organism evidence="1 2">
    <name type="scientific">Elysia crispata</name>
    <name type="common">lettuce slug</name>
    <dbReference type="NCBI Taxonomy" id="231223"/>
    <lineage>
        <taxon>Eukaryota</taxon>
        <taxon>Metazoa</taxon>
        <taxon>Spiralia</taxon>
        <taxon>Lophotrochozoa</taxon>
        <taxon>Mollusca</taxon>
        <taxon>Gastropoda</taxon>
        <taxon>Heterobranchia</taxon>
        <taxon>Euthyneura</taxon>
        <taxon>Panpulmonata</taxon>
        <taxon>Sacoglossa</taxon>
        <taxon>Placobranchoidea</taxon>
        <taxon>Plakobranchidae</taxon>
        <taxon>Elysia</taxon>
    </lineage>
</organism>
<evidence type="ECO:0000313" key="1">
    <source>
        <dbReference type="EMBL" id="KAK3794938.1"/>
    </source>
</evidence>
<dbReference type="Proteomes" id="UP001283361">
    <property type="component" value="Unassembled WGS sequence"/>
</dbReference>
<protein>
    <submittedName>
        <fullName evidence="1">Uncharacterized protein</fullName>
    </submittedName>
</protein>
<evidence type="ECO:0000313" key="2">
    <source>
        <dbReference type="Proteomes" id="UP001283361"/>
    </source>
</evidence>
<keyword evidence="2" id="KW-1185">Reference proteome</keyword>
<sequence>MEMQYCCLYLLTTQPALNDQPPPRLEIQSGSRRIPEPEQCLKVTSASFSTELNQLLLSRPIFLFPSVFIGWLCEVWRIMFSSPSSLCSMTKCPLRVSTRRANVDLRTSRDKRGGIAGDPDILNSACVIKPIKPTLADKVETWEHLG</sequence>
<name>A0AAE1E6S6_9GAST</name>